<gene>
    <name evidence="1" type="ORF">Tci_853842</name>
</gene>
<sequence>KALGNITNYDVLSRGKGLITLKVYREDGSNEIIQNFKASDLHLGEWRKVKSVNTDKRKSVTSAIGKQRSNAVKSSSCWVWRPNIKVEDHVSKNSESYICKRFYYVDPEGKLKSVMAWVSKRN</sequence>
<protein>
    <submittedName>
        <fullName evidence="1">Uncharacterized protein</fullName>
    </submittedName>
</protein>
<name>A0A699RCQ7_TANCI</name>
<dbReference type="EMBL" id="BKCJ011081637">
    <property type="protein sequence ID" value="GFC81872.1"/>
    <property type="molecule type" value="Genomic_DNA"/>
</dbReference>
<proteinExistence type="predicted"/>
<evidence type="ECO:0000313" key="1">
    <source>
        <dbReference type="EMBL" id="GFC81872.1"/>
    </source>
</evidence>
<organism evidence="1">
    <name type="scientific">Tanacetum cinerariifolium</name>
    <name type="common">Dalmatian daisy</name>
    <name type="synonym">Chrysanthemum cinerariifolium</name>
    <dbReference type="NCBI Taxonomy" id="118510"/>
    <lineage>
        <taxon>Eukaryota</taxon>
        <taxon>Viridiplantae</taxon>
        <taxon>Streptophyta</taxon>
        <taxon>Embryophyta</taxon>
        <taxon>Tracheophyta</taxon>
        <taxon>Spermatophyta</taxon>
        <taxon>Magnoliopsida</taxon>
        <taxon>eudicotyledons</taxon>
        <taxon>Gunneridae</taxon>
        <taxon>Pentapetalae</taxon>
        <taxon>asterids</taxon>
        <taxon>campanulids</taxon>
        <taxon>Asterales</taxon>
        <taxon>Asteraceae</taxon>
        <taxon>Asteroideae</taxon>
        <taxon>Anthemideae</taxon>
        <taxon>Anthemidinae</taxon>
        <taxon>Tanacetum</taxon>
    </lineage>
</organism>
<accession>A0A699RCQ7</accession>
<feature type="non-terminal residue" evidence="1">
    <location>
        <position position="1"/>
    </location>
</feature>
<reference evidence="1" key="1">
    <citation type="journal article" date="2019" name="Sci. Rep.">
        <title>Draft genome of Tanacetum cinerariifolium, the natural source of mosquito coil.</title>
        <authorList>
            <person name="Yamashiro T."/>
            <person name="Shiraishi A."/>
            <person name="Satake H."/>
            <person name="Nakayama K."/>
        </authorList>
    </citation>
    <scope>NUCLEOTIDE SEQUENCE</scope>
</reference>
<comment type="caution">
    <text evidence="1">The sequence shown here is derived from an EMBL/GenBank/DDBJ whole genome shotgun (WGS) entry which is preliminary data.</text>
</comment>
<dbReference type="AlphaFoldDB" id="A0A699RCQ7"/>